<gene>
    <name evidence="2" type="ORF">ABT317_12420</name>
</gene>
<reference evidence="2 3" key="1">
    <citation type="submission" date="2024-06" db="EMBL/GenBank/DDBJ databases">
        <title>The Natural Products Discovery Center: Release of the First 8490 Sequenced Strains for Exploring Actinobacteria Biosynthetic Diversity.</title>
        <authorList>
            <person name="Kalkreuter E."/>
            <person name="Kautsar S.A."/>
            <person name="Yang D."/>
            <person name="Bader C.D."/>
            <person name="Teijaro C.N."/>
            <person name="Fluegel L."/>
            <person name="Davis C.M."/>
            <person name="Simpson J.R."/>
            <person name="Lauterbach L."/>
            <person name="Steele A.D."/>
            <person name="Gui C."/>
            <person name="Meng S."/>
            <person name="Li G."/>
            <person name="Viehrig K."/>
            <person name="Ye F."/>
            <person name="Su P."/>
            <person name="Kiefer A.F."/>
            <person name="Nichols A."/>
            <person name="Cepeda A.J."/>
            <person name="Yan W."/>
            <person name="Fan B."/>
            <person name="Jiang Y."/>
            <person name="Adhikari A."/>
            <person name="Zheng C.-J."/>
            <person name="Schuster L."/>
            <person name="Cowan T.M."/>
            <person name="Smanski M.J."/>
            <person name="Chevrette M.G."/>
            <person name="De Carvalho L.P.S."/>
            <person name="Shen B."/>
        </authorList>
    </citation>
    <scope>NUCLEOTIDE SEQUENCE [LARGE SCALE GENOMIC DNA]</scope>
    <source>
        <strain evidence="2 3">NPDC000634</strain>
    </source>
</reference>
<evidence type="ECO:0000256" key="1">
    <source>
        <dbReference type="SAM" id="MobiDB-lite"/>
    </source>
</evidence>
<keyword evidence="3" id="KW-1185">Reference proteome</keyword>
<comment type="caution">
    <text evidence="2">The sequence shown here is derived from an EMBL/GenBank/DDBJ whole genome shotgun (WGS) entry which is preliminary data.</text>
</comment>
<name>A0ABV1W0T3_9ACTN</name>
<protein>
    <submittedName>
        <fullName evidence="2">Potassium transporter TrkA</fullName>
    </submittedName>
</protein>
<evidence type="ECO:0000313" key="2">
    <source>
        <dbReference type="EMBL" id="MER6977795.1"/>
    </source>
</evidence>
<dbReference type="Proteomes" id="UP001458415">
    <property type="component" value="Unassembled WGS sequence"/>
</dbReference>
<evidence type="ECO:0000313" key="3">
    <source>
        <dbReference type="Proteomes" id="UP001458415"/>
    </source>
</evidence>
<proteinExistence type="predicted"/>
<sequence length="67" mass="7252">ADAGTGEQGRREPAAQEAAETTGRASGMVWNLPQTYVLRKEDRVVLAATRRGLAELLGRRSRERSGA</sequence>
<organism evidence="2 3">
    <name type="scientific">Streptomyces carpinensis</name>
    <dbReference type="NCBI Taxonomy" id="66369"/>
    <lineage>
        <taxon>Bacteria</taxon>
        <taxon>Bacillati</taxon>
        <taxon>Actinomycetota</taxon>
        <taxon>Actinomycetes</taxon>
        <taxon>Kitasatosporales</taxon>
        <taxon>Streptomycetaceae</taxon>
        <taxon>Streptomyces</taxon>
    </lineage>
</organism>
<accession>A0ABV1W0T3</accession>
<feature type="non-terminal residue" evidence="2">
    <location>
        <position position="1"/>
    </location>
</feature>
<dbReference type="EMBL" id="JBEPCU010000160">
    <property type="protein sequence ID" value="MER6977795.1"/>
    <property type="molecule type" value="Genomic_DNA"/>
</dbReference>
<feature type="region of interest" description="Disordered" evidence="1">
    <location>
        <begin position="1"/>
        <end position="26"/>
    </location>
</feature>